<accession>A0A6J5LKD4</accession>
<protein>
    <submittedName>
        <fullName evidence="1">Uncharacterized protein</fullName>
    </submittedName>
</protein>
<name>A0A6J5LKD4_9CAUD</name>
<proteinExistence type="predicted"/>
<gene>
    <name evidence="1" type="ORF">UFOVP282_4</name>
</gene>
<reference evidence="1" key="1">
    <citation type="submission" date="2020-04" db="EMBL/GenBank/DDBJ databases">
        <authorList>
            <person name="Chiriac C."/>
            <person name="Salcher M."/>
            <person name="Ghai R."/>
            <person name="Kavagutti S V."/>
        </authorList>
    </citation>
    <scope>NUCLEOTIDE SEQUENCE</scope>
</reference>
<dbReference type="Gene3D" id="3.30.1910.20">
    <property type="entry name" value="asparaginyl-tRNA synthetase, N-terminal domain"/>
    <property type="match status" value="1"/>
</dbReference>
<evidence type="ECO:0000313" key="1">
    <source>
        <dbReference type="EMBL" id="CAB4134655.1"/>
    </source>
</evidence>
<sequence length="555" mass="57752">MAIWYTDNLTGSDTTGDGTAATPYKTVNKAVSVAASNDTIRVAGSGWTAITGTVSNNTNVAATTIQTSVNMTSQLTAGVSLISVKDPQFGDRKLIYKVTAITATTITTNAPMGLVPATNYEIEKVTTNHYATGTASTIFEALNATGTSLTGIKVEAGWTAGFTTQDGITVMTYTVTTVATSGNGFNMADTQTGWSFNNFAFVALTGGISVATIGTYSVGLGSIWMVNSRVFGANAQIATTNISGTPMKLYITIAAGVGLVGSGIVGSVTPFTINELYVLDSSTTSYAIFVGNKTSCTIENMYVKSISTSTLGNAQGGQLYNGNYIVNNLTIGWATDSTNQNYVLFGDASAGKLVANTNLGSGTGKFFGLALPGASQAQWINTAINIDSNTFLGPNSLSGGTRSALTSNFVKDSEGEKLLIAGALPIFADSTVFDTGTNSLRIKKARVTAAIPVKQHYIPVGATGAITFTIRAKSSGSNSTIFAFQPAPGSAQETSSVVPYVLPQTFTLTSDWANYTYTLAPGDVIQMAGNYVFLSCVSQSSWSQTYAWIDSVTIS</sequence>
<dbReference type="EMBL" id="LR796289">
    <property type="protein sequence ID" value="CAB4134655.1"/>
    <property type="molecule type" value="Genomic_DNA"/>
</dbReference>
<organism evidence="1">
    <name type="scientific">uncultured Caudovirales phage</name>
    <dbReference type="NCBI Taxonomy" id="2100421"/>
    <lineage>
        <taxon>Viruses</taxon>
        <taxon>Duplodnaviria</taxon>
        <taxon>Heunggongvirae</taxon>
        <taxon>Uroviricota</taxon>
        <taxon>Caudoviricetes</taxon>
        <taxon>Peduoviridae</taxon>
        <taxon>Maltschvirus</taxon>
        <taxon>Maltschvirus maltsch</taxon>
    </lineage>
</organism>